<dbReference type="Pfam" id="PF06166">
    <property type="entry name" value="DUF979"/>
    <property type="match status" value="1"/>
</dbReference>
<sequence>MRAGAGKPARADSSDETAAVIVRVKARPGCRTGFCGTLMPPMAANLCVVPAARLLLSAGARPMPVFALRYRRLEERLMTARLTPDIASKFASLALAHLTREYPNRLTHSLAGPQDIQGPRALHPIFYGSYDWHSCVHGYWLVLHLLERFPSLPEAARIVAVVDAHVTDANVAGERAYLALPHNSGFERPYGWAWLLALAAQLERLALNGTLPQAARWAKTFAPLTDLFVARFETFLPKATYPLRVGAHFNTAFALALALDFARETRRDGLAALIADTARRWHLNDAACQAWEPSGDEFLSPALMEAELMRRVLPAAEFDGWFARFLPDLARGEPATLFEPATVSDRSDGKIAHLDGLNLSRAWCQRSLAGALPEGDARRAKLLDAAGRHLDSALAHVAGDYMGEHWLATFATLALEA</sequence>
<proteinExistence type="predicted"/>
<dbReference type="InterPro" id="IPR021365">
    <property type="entry name" value="DUF2891"/>
</dbReference>
<dbReference type="Proteomes" id="UP000473470">
    <property type="component" value="Unassembled WGS sequence"/>
</dbReference>
<name>A0A6L3N1B6_9BURK</name>
<comment type="caution">
    <text evidence="1">The sequence shown here is derived from an EMBL/GenBank/DDBJ whole genome shotgun (WGS) entry which is preliminary data.</text>
</comment>
<evidence type="ECO:0000313" key="1">
    <source>
        <dbReference type="EMBL" id="KAB0638611.1"/>
    </source>
</evidence>
<dbReference type="Pfam" id="PF11199">
    <property type="entry name" value="DUF2891"/>
    <property type="match status" value="1"/>
</dbReference>
<dbReference type="AlphaFoldDB" id="A0A6L3N1B6"/>
<dbReference type="InterPro" id="IPR009323">
    <property type="entry name" value="DUF979"/>
</dbReference>
<protein>
    <submittedName>
        <fullName evidence="1">DUF2891 family protein</fullName>
    </submittedName>
</protein>
<reference evidence="1 2" key="1">
    <citation type="submission" date="2019-09" db="EMBL/GenBank/DDBJ databases">
        <title>Draft genome sequences of 48 bacterial type strains from the CCUG.</title>
        <authorList>
            <person name="Tunovic T."/>
            <person name="Pineiro-Iglesias B."/>
            <person name="Unosson C."/>
            <person name="Inganas E."/>
            <person name="Ohlen M."/>
            <person name="Cardew S."/>
            <person name="Jensie-Markopoulos S."/>
            <person name="Salva-Serra F."/>
            <person name="Jaen-Luchoro D."/>
            <person name="Karlsson R."/>
            <person name="Svensson-Stadler L."/>
            <person name="Chun J."/>
            <person name="Moore E."/>
        </authorList>
    </citation>
    <scope>NUCLEOTIDE SEQUENCE [LARGE SCALE GENOMIC DNA]</scope>
    <source>
        <strain evidence="1 2">CCUG 65686</strain>
    </source>
</reference>
<evidence type="ECO:0000313" key="2">
    <source>
        <dbReference type="Proteomes" id="UP000473470"/>
    </source>
</evidence>
<gene>
    <name evidence="1" type="ORF">F7R25_10900</name>
</gene>
<accession>A0A6L3N1B6</accession>
<dbReference type="EMBL" id="VZOK01000013">
    <property type="protein sequence ID" value="KAB0638611.1"/>
    <property type="molecule type" value="Genomic_DNA"/>
</dbReference>
<organism evidence="1 2">
    <name type="scientific">Burkholderia stagnalis</name>
    <dbReference type="NCBI Taxonomy" id="1503054"/>
    <lineage>
        <taxon>Bacteria</taxon>
        <taxon>Pseudomonadati</taxon>
        <taxon>Pseudomonadota</taxon>
        <taxon>Betaproteobacteria</taxon>
        <taxon>Burkholderiales</taxon>
        <taxon>Burkholderiaceae</taxon>
        <taxon>Burkholderia</taxon>
        <taxon>Burkholderia cepacia complex</taxon>
    </lineage>
</organism>